<dbReference type="Proteomes" id="UP000615234">
    <property type="component" value="Unassembled WGS sequence"/>
</dbReference>
<dbReference type="InterPro" id="IPR011009">
    <property type="entry name" value="Kinase-like_dom_sf"/>
</dbReference>
<comment type="caution">
    <text evidence="1">The sequence shown here is derived from an EMBL/GenBank/DDBJ whole genome shotgun (WGS) entry which is preliminary data.</text>
</comment>
<evidence type="ECO:0008006" key="3">
    <source>
        <dbReference type="Google" id="ProtNLM"/>
    </source>
</evidence>
<gene>
    <name evidence="1" type="ORF">H8S09_12410</name>
</gene>
<protein>
    <recommendedName>
        <fullName evidence="3">Protein kinase domain-containing protein</fullName>
    </recommendedName>
</protein>
<dbReference type="RefSeq" id="WP_186847940.1">
    <property type="nucleotide sequence ID" value="NZ_JACOOX010000007.1"/>
</dbReference>
<sequence>MHWENGQSAILADENEKERYFAKRIRFLGDKEDYKTGMDEYIRIHYERLIANPPLSTQIMWPHDIVLLSENVGKNVDLMVANNYQVFSEDVKDDLSLYALLFPCGNDSVISTIKCSLQDYLEDIRRTNGPDSCNYTNSLIRLLAYSTVYAIYEINRFGYQYCDIDMSRFFLDNNGWFILDFSNMIYTSAEKLMVNDGRSCIEEPEEFPMTYVEPALFQTKTQMKQNNQSKILLPDYAAQNYSLSALLFRLLFDIHPYNGRLYETYDESSKMKRYNKCEAYLNNPIFIFDRENRDNCIEDDRYQTELWKNCPEVLRNTFLNIFDIDNSTRRNSKYYYPTPAEWLNLLSELGWR</sequence>
<evidence type="ECO:0000313" key="1">
    <source>
        <dbReference type="EMBL" id="MBC5663664.1"/>
    </source>
</evidence>
<organism evidence="1 2">
    <name type="scientific">Coprococcus hominis</name>
    <name type="common">ex Liu et al. 2022</name>
    <dbReference type="NCBI Taxonomy" id="2763039"/>
    <lineage>
        <taxon>Bacteria</taxon>
        <taxon>Bacillati</taxon>
        <taxon>Bacillota</taxon>
        <taxon>Clostridia</taxon>
        <taxon>Lachnospirales</taxon>
        <taxon>Lachnospiraceae</taxon>
        <taxon>Coprococcus</taxon>
    </lineage>
</organism>
<dbReference type="Gene3D" id="1.10.510.10">
    <property type="entry name" value="Transferase(Phosphotransferase) domain 1"/>
    <property type="match status" value="1"/>
</dbReference>
<dbReference type="EMBL" id="JACOOX010000007">
    <property type="protein sequence ID" value="MBC5663664.1"/>
    <property type="molecule type" value="Genomic_DNA"/>
</dbReference>
<evidence type="ECO:0000313" key="2">
    <source>
        <dbReference type="Proteomes" id="UP000615234"/>
    </source>
</evidence>
<dbReference type="SUPFAM" id="SSF56112">
    <property type="entry name" value="Protein kinase-like (PK-like)"/>
    <property type="match status" value="1"/>
</dbReference>
<proteinExistence type="predicted"/>
<name>A0A8I0AQM8_9FIRM</name>
<keyword evidence="2" id="KW-1185">Reference proteome</keyword>
<accession>A0A8I0AQM8</accession>
<reference evidence="1 2" key="1">
    <citation type="submission" date="2020-08" db="EMBL/GenBank/DDBJ databases">
        <title>Genome public.</title>
        <authorList>
            <person name="Liu C."/>
            <person name="Sun Q."/>
        </authorList>
    </citation>
    <scope>NUCLEOTIDE SEQUENCE [LARGE SCALE GENOMIC DNA]</scope>
    <source>
        <strain evidence="1 2">NSJ-10</strain>
    </source>
</reference>
<dbReference type="AlphaFoldDB" id="A0A8I0AQM8"/>